<reference evidence="2" key="1">
    <citation type="submission" date="2014-03" db="EMBL/GenBank/DDBJ databases">
        <title>The sialotranscriptome of Amblyomma triste, Amblyomma parvum and Amblyomma cajennense ticks, uncovered by 454-based RNA-seq.</title>
        <authorList>
            <person name="Garcia G.R."/>
            <person name="Gardinassi L.G."/>
            <person name="Ribeiro J.M."/>
            <person name="Anatriello E."/>
            <person name="Ferreira B.R."/>
            <person name="Moreira H.N."/>
            <person name="Mafra C."/>
            <person name="Olegario M.M."/>
            <person name="Szabo P.J."/>
            <person name="Miranda-Santos I.K."/>
            <person name="Maruyama S.R."/>
        </authorList>
    </citation>
    <scope>NUCLEOTIDE SEQUENCE</scope>
    <source>
        <strain evidence="2">Mato Grasso do Sul</strain>
        <tissue evidence="2">Salivary glands</tissue>
    </source>
</reference>
<feature type="non-terminal residue" evidence="2">
    <location>
        <position position="1"/>
    </location>
</feature>
<organism evidence="2">
    <name type="scientific">Amblyomma triste</name>
    <name type="common">Neotropical tick</name>
    <dbReference type="NCBI Taxonomy" id="251400"/>
    <lineage>
        <taxon>Eukaryota</taxon>
        <taxon>Metazoa</taxon>
        <taxon>Ecdysozoa</taxon>
        <taxon>Arthropoda</taxon>
        <taxon>Chelicerata</taxon>
        <taxon>Arachnida</taxon>
        <taxon>Acari</taxon>
        <taxon>Parasitiformes</taxon>
        <taxon>Ixodida</taxon>
        <taxon>Ixodoidea</taxon>
        <taxon>Ixodidae</taxon>
        <taxon>Amblyomminae</taxon>
        <taxon>Amblyomma</taxon>
    </lineage>
</organism>
<accession>A0A023G6A4</accession>
<sequence>KKEILEIMQAEDVTVEEAAEAWDDIQERNEKEERERHEKEDRERHEKEDARVRKLMQLEISTHRMSVEKIKAFNAIHCNGSIPRDGPPPFLIAEDMAVYL</sequence>
<protein>
    <submittedName>
        <fullName evidence="2">Uncharacterized protein</fullName>
    </submittedName>
</protein>
<evidence type="ECO:0000313" key="2">
    <source>
        <dbReference type="EMBL" id="JAC28393.1"/>
    </source>
</evidence>
<name>A0A023G6A4_AMBTT</name>
<feature type="compositionally biased region" description="Basic and acidic residues" evidence="1">
    <location>
        <begin position="25"/>
        <end position="49"/>
    </location>
</feature>
<proteinExistence type="evidence at transcript level"/>
<dbReference type="AlphaFoldDB" id="A0A023G6A4"/>
<evidence type="ECO:0000256" key="1">
    <source>
        <dbReference type="SAM" id="MobiDB-lite"/>
    </source>
</evidence>
<feature type="region of interest" description="Disordered" evidence="1">
    <location>
        <begin position="16"/>
        <end position="49"/>
    </location>
</feature>
<dbReference type="EMBL" id="GBBM01007025">
    <property type="protein sequence ID" value="JAC28393.1"/>
    <property type="molecule type" value="mRNA"/>
</dbReference>